<sequence length="117" mass="11755">MNIKTKLSAVILTAIATTISFGAGVGELAQGWGETATALQVLLVIGAALVGLAMMAAGGMQLKKHGENPQQVPLNKGLIFLASGALLFGLSATSTTMLDTIFGTGAAEGSTDVSSEF</sequence>
<keyword evidence="1" id="KW-0472">Membrane</keyword>
<proteinExistence type="predicted"/>
<comment type="caution">
    <text evidence="2">The sequence shown here is derived from an EMBL/GenBank/DDBJ whole genome shotgun (WGS) entry which is preliminary data.</text>
</comment>
<feature type="transmembrane region" description="Helical" evidence="1">
    <location>
        <begin position="38"/>
        <end position="57"/>
    </location>
</feature>
<keyword evidence="1" id="KW-0812">Transmembrane</keyword>
<keyword evidence="1" id="KW-1133">Transmembrane helix</keyword>
<name>A0A151JGP6_9VIBR</name>
<dbReference type="Proteomes" id="UP000075349">
    <property type="component" value="Unassembled WGS sequence"/>
</dbReference>
<dbReference type="EMBL" id="LOMK01000001">
    <property type="protein sequence ID" value="KYN24862.1"/>
    <property type="molecule type" value="Genomic_DNA"/>
</dbReference>
<feature type="transmembrane region" description="Helical" evidence="1">
    <location>
        <begin position="78"/>
        <end position="98"/>
    </location>
</feature>
<organism evidence="2 3">
    <name type="scientific">Vibrio cidicii</name>
    <dbReference type="NCBI Taxonomy" id="1763883"/>
    <lineage>
        <taxon>Bacteria</taxon>
        <taxon>Pseudomonadati</taxon>
        <taxon>Pseudomonadota</taxon>
        <taxon>Gammaproteobacteria</taxon>
        <taxon>Vibrionales</taxon>
        <taxon>Vibrionaceae</taxon>
        <taxon>Vibrio</taxon>
    </lineage>
</organism>
<evidence type="ECO:0000256" key="1">
    <source>
        <dbReference type="SAM" id="Phobius"/>
    </source>
</evidence>
<gene>
    <name evidence="2" type="ORF">AUQ44_03270</name>
</gene>
<accession>A0A151JGP6</accession>
<evidence type="ECO:0000313" key="2">
    <source>
        <dbReference type="EMBL" id="KYN24862.1"/>
    </source>
</evidence>
<reference evidence="3" key="1">
    <citation type="submission" date="2015-12" db="EMBL/GenBank/DDBJ databases">
        <authorList>
            <person name="Tarr C.L."/>
            <person name="Gladney L.M."/>
        </authorList>
    </citation>
    <scope>NUCLEOTIDE SEQUENCE [LARGE SCALE GENOMIC DNA]</scope>
    <source>
        <strain evidence="3">2756-81</strain>
    </source>
</reference>
<protein>
    <submittedName>
        <fullName evidence="2">Uncharacterized protein</fullName>
    </submittedName>
</protein>
<dbReference type="AlphaFoldDB" id="A0A151JGP6"/>
<evidence type="ECO:0000313" key="3">
    <source>
        <dbReference type="Proteomes" id="UP000075349"/>
    </source>
</evidence>